<dbReference type="AlphaFoldDB" id="A0A0K0D996"/>
<sequence length="150" mass="15386">MLATLNSTGSTVTIPAHEMLKNASLNDAGNNNSGARPVEAITQQFSTVSAKNLFLEIPVAKDDTASIRDESALPEPTNATHIGCTADNTTASGIGVTEVAIKTSGADGGSTQTTKPTQAKCVAREITLPKLAGAAAMYSAVPKEEDEIKA</sequence>
<proteinExistence type="predicted"/>
<dbReference type="Proteomes" id="UP000035642">
    <property type="component" value="Unassembled WGS sequence"/>
</dbReference>
<reference evidence="2" key="2">
    <citation type="submission" date="2017-02" db="UniProtKB">
        <authorList>
            <consortium name="WormBaseParasite"/>
        </authorList>
    </citation>
    <scope>IDENTIFICATION</scope>
</reference>
<protein>
    <submittedName>
        <fullName evidence="2">Uncharacterized protein</fullName>
    </submittedName>
</protein>
<reference evidence="1" key="1">
    <citation type="submission" date="2012-09" db="EMBL/GenBank/DDBJ databases">
        <authorList>
            <person name="Martin A.A."/>
        </authorList>
    </citation>
    <scope>NUCLEOTIDE SEQUENCE</scope>
</reference>
<evidence type="ECO:0000313" key="2">
    <source>
        <dbReference type="WBParaSite" id="ACAC_0000667801-mRNA-1"/>
    </source>
</evidence>
<evidence type="ECO:0000313" key="1">
    <source>
        <dbReference type="Proteomes" id="UP000035642"/>
    </source>
</evidence>
<accession>A0A0K0D996</accession>
<dbReference type="WBParaSite" id="ACAC_0000667801-mRNA-1">
    <property type="protein sequence ID" value="ACAC_0000667801-mRNA-1"/>
    <property type="gene ID" value="ACAC_0000667801"/>
</dbReference>
<name>A0A0K0D996_ANGCA</name>
<organism evidence="1 2">
    <name type="scientific">Angiostrongylus cantonensis</name>
    <name type="common">Rat lungworm</name>
    <dbReference type="NCBI Taxonomy" id="6313"/>
    <lineage>
        <taxon>Eukaryota</taxon>
        <taxon>Metazoa</taxon>
        <taxon>Ecdysozoa</taxon>
        <taxon>Nematoda</taxon>
        <taxon>Chromadorea</taxon>
        <taxon>Rhabditida</taxon>
        <taxon>Rhabditina</taxon>
        <taxon>Rhabditomorpha</taxon>
        <taxon>Strongyloidea</taxon>
        <taxon>Metastrongylidae</taxon>
        <taxon>Angiostrongylus</taxon>
    </lineage>
</organism>
<keyword evidence="1" id="KW-1185">Reference proteome</keyword>